<feature type="compositionally biased region" description="Low complexity" evidence="2">
    <location>
        <begin position="23"/>
        <end position="37"/>
    </location>
</feature>
<dbReference type="EMBL" id="JBBBZM010000188">
    <property type="protein sequence ID" value="KAL0632081.1"/>
    <property type="molecule type" value="Genomic_DNA"/>
</dbReference>
<feature type="region of interest" description="Disordered" evidence="2">
    <location>
        <begin position="1434"/>
        <end position="1455"/>
    </location>
</feature>
<feature type="compositionally biased region" description="Polar residues" evidence="2">
    <location>
        <begin position="123"/>
        <end position="149"/>
    </location>
</feature>
<evidence type="ECO:0000256" key="2">
    <source>
        <dbReference type="SAM" id="MobiDB-lite"/>
    </source>
</evidence>
<feature type="compositionally biased region" description="Polar residues" evidence="2">
    <location>
        <begin position="420"/>
        <end position="438"/>
    </location>
</feature>
<feature type="compositionally biased region" description="Polar residues" evidence="2">
    <location>
        <begin position="239"/>
        <end position="248"/>
    </location>
</feature>
<feature type="compositionally biased region" description="Low complexity" evidence="2">
    <location>
        <begin position="210"/>
        <end position="225"/>
    </location>
</feature>
<sequence>MSNYIYKVPPPWTGPVQTSPTPQQQQEQNMYNQQQQYIGVPQGGIEPGTATGVPSYSSGGYPPTNQYQQPGAQQYPAQQQYPAYQPTYQQQQPPPPPPPPAQWGQPAQQQWQAPPVQPPRPQSTIYNPMQQGYHNQNQSSAYSQYGQTSTPVGQQQYQPPPPPPPPPPVQTQSPYGQNQQVYQGDNSYQQPPPTEQIHQSQGHQWHSTPQQQYVQVAEQGQQQQGYYGGAATGNTYNASADSMGSPTSEHPAYIPPSLSGAGVNAYQPVDTNPAPGVYIPPPPTNVPAWGTAQQGGPKKKFTYTPPVLHPDYATPAGQYNSSQQQYQYHGSPSHEQQYQAQHPPPPPPAAQPLAQNQQTQQDNFWPQTQGQYEQPQQQYQQTPPAPPEAAAYQSHFQQQQPTQTPVSPPPPLCQQEALPVQSQAPFVSKPAPSTTTTAFAGPIDNSWEYYGSGAGDDENVVSRPETPVGKIKPVKPTTPVQTDSGAGWVTQPQSDPTSPSRYPPLQQQHAQTQFQRPGSAFQQGAGSKRPSSRAGSQQGAETQFQRPGSAARTDTGFQRPPSRAGTQQAQTQFQRPGSAFQQGAGFKRPASAAGRRESGSIPRPKTSTPKPAHQSPYSITRPDIAEMAVTEKDESQPPAKSPTSPYVFKDPRLGWAETPQGGMTNVQGPPLENVTQPLEQVWPAQQQQESQRWPEPPPAQGSQGWPQPQQPQQDNSGWPQPETQTGKPQQQGWPEPQSQQQQQQTQTQLPETGGWVQPEQMQTGQPQPQGWPEPQTQLPQAAPQNNQPDTTGWPQPPQPEPVQQKKDSSGWPQPEQAQTGQTQQGWPEPQQTQLPQQTQNPPPEAGGWPQPPQAAPQNNQLDTAGWPQPPQAEPQQQQGWPQPQQESPQRKPYWEQPTQEHVQEQQKQAQRAEVRPVPGGWPQPPQQQEETAPGGWPQQPPPNATIQTQSPAEVQSTGISQPLTQQISQQQEIITPASTVTPASSHIQDQSEAPDPLDNLEKFYEDSIRRFIDMIQAEVAATTDEEKLRVFTEFMENEYFVRGQRYPNALGGPPSGRNSVVGKLGLGFGTAEKAKDSNDRLGQVVEVAVESRAAELEPKIQTPVAPPATFTAPAGVVEVGGWPSPEPRAISPTSFPEVVPQAQKPPTPKPSSRSPEPPISPEPLVINKRSSAYQPFRPGAAPKSLTDPELNQYAAFNPNAYESPPPRPTENQYLPFQPPGTSKATPEPNQPDIPYKPYNPVAIGQTSGRGSPIPVGPERGSQYVPYDPKRASVIMSGTPAPEKSHFRPPPARADTIPTSPIAGGPQQPFGPPRSSKTFVDVYQSFGPGSGYPSSTGSSNVFSTPESDAPSQKTESYFPSASPVMEPAQSIQPLQTRKVAPPVPEELKSLLVVLPEDRAPRVQSTTVLDEVKKTIEMIGEDFSFIAEINRAYTESAKKRRRGLDDERRKRAEEHEEYTDELFADQQIGYGDIKDMETEFKSEEARKEAKEEEDEYETYCSEVFQKVYDKLQEGIKGLMDKYLGIVRDIPIAVVGKDRWNTPTGVELTELLEGLLELRKYIETRHEKVQGAIIERDRRFKKTVIQPLYASGNIGRMKSMEKHFEGSEKKTIHQAAQEKLQRTQQLMETIVESIERGLDAELNYTEEITAAVLALVGILPSPGHSNLMKGEIACAHATLKDLKEASVKFMKAFHAASLLLNACTNEVALAEAKLAGSGKDVIAGVANEKDIADQETDKELQERVGVVEGDFALVDKSIMDALKTLEEMVEDPSGGVSIDRLMSPANDSRVVAPRAKPE</sequence>
<name>A0ABR3G918_9PEZI</name>
<feature type="compositionally biased region" description="Pro residues" evidence="2">
    <location>
        <begin position="158"/>
        <end position="169"/>
    </location>
</feature>
<feature type="compositionally biased region" description="Polar residues" evidence="2">
    <location>
        <begin position="196"/>
        <end position="209"/>
    </location>
</feature>
<feature type="compositionally biased region" description="Low complexity" evidence="2">
    <location>
        <begin position="351"/>
        <end position="405"/>
    </location>
</feature>
<feature type="compositionally biased region" description="Low complexity" evidence="2">
    <location>
        <begin position="102"/>
        <end position="114"/>
    </location>
</feature>
<feature type="compositionally biased region" description="Polar residues" evidence="2">
    <location>
        <begin position="661"/>
        <end position="691"/>
    </location>
</feature>
<feature type="compositionally biased region" description="Low complexity" evidence="2">
    <location>
        <begin position="895"/>
        <end position="909"/>
    </location>
</feature>
<dbReference type="Proteomes" id="UP001447188">
    <property type="component" value="Unassembled WGS sequence"/>
</dbReference>
<comment type="caution">
    <text evidence="3">The sequence shown here is derived from an EMBL/GenBank/DDBJ whole genome shotgun (WGS) entry which is preliminary data.</text>
</comment>
<feature type="compositionally biased region" description="Low complexity" evidence="2">
    <location>
        <begin position="873"/>
        <end position="887"/>
    </location>
</feature>
<feature type="compositionally biased region" description="Low complexity" evidence="2">
    <location>
        <begin position="812"/>
        <end position="839"/>
    </location>
</feature>
<feature type="compositionally biased region" description="Low complexity" evidence="2">
    <location>
        <begin position="959"/>
        <end position="969"/>
    </location>
</feature>
<feature type="compositionally biased region" description="Pro residues" evidence="2">
    <location>
        <begin position="1143"/>
        <end position="1161"/>
    </location>
</feature>
<feature type="compositionally biased region" description="Low complexity" evidence="2">
    <location>
        <begin position="318"/>
        <end position="328"/>
    </location>
</feature>
<gene>
    <name evidence="3" type="ORF">Q9L58_009041</name>
</gene>
<keyword evidence="4" id="KW-1185">Reference proteome</keyword>
<feature type="region of interest" description="Disordered" evidence="2">
    <location>
        <begin position="1"/>
        <end position="256"/>
    </location>
</feature>
<evidence type="ECO:0000313" key="4">
    <source>
        <dbReference type="Proteomes" id="UP001447188"/>
    </source>
</evidence>
<evidence type="ECO:0000256" key="1">
    <source>
        <dbReference type="SAM" id="Coils"/>
    </source>
</evidence>
<feature type="compositionally biased region" description="Polar residues" evidence="2">
    <location>
        <begin position="478"/>
        <end position="525"/>
    </location>
</feature>
<feature type="compositionally biased region" description="Pro residues" evidence="2">
    <location>
        <begin position="92"/>
        <end position="101"/>
    </location>
</feature>
<protein>
    <submittedName>
        <fullName evidence="3">Uncharacterized protein</fullName>
    </submittedName>
</protein>
<feature type="compositionally biased region" description="Polar residues" evidence="2">
    <location>
        <begin position="714"/>
        <end position="728"/>
    </location>
</feature>
<feature type="coiled-coil region" evidence="1">
    <location>
        <begin position="1471"/>
        <end position="1500"/>
    </location>
</feature>
<feature type="compositionally biased region" description="Polar residues" evidence="2">
    <location>
        <begin position="944"/>
        <end position="958"/>
    </location>
</feature>
<feature type="compositionally biased region" description="Polar residues" evidence="2">
    <location>
        <begin position="1209"/>
        <end position="1224"/>
    </location>
</feature>
<feature type="region of interest" description="Disordered" evidence="2">
    <location>
        <begin position="272"/>
        <end position="969"/>
    </location>
</feature>
<feature type="compositionally biased region" description="Low complexity" evidence="2">
    <location>
        <begin position="926"/>
        <end position="935"/>
    </location>
</feature>
<feature type="compositionally biased region" description="Polar residues" evidence="2">
    <location>
        <begin position="177"/>
        <end position="189"/>
    </location>
</feature>
<feature type="compositionally biased region" description="Low complexity" evidence="2">
    <location>
        <begin position="855"/>
        <end position="866"/>
    </location>
</feature>
<organism evidence="3 4">
    <name type="scientific">Discina gigas</name>
    <dbReference type="NCBI Taxonomy" id="1032678"/>
    <lineage>
        <taxon>Eukaryota</taxon>
        <taxon>Fungi</taxon>
        <taxon>Dikarya</taxon>
        <taxon>Ascomycota</taxon>
        <taxon>Pezizomycotina</taxon>
        <taxon>Pezizomycetes</taxon>
        <taxon>Pezizales</taxon>
        <taxon>Discinaceae</taxon>
        <taxon>Discina</taxon>
    </lineage>
</organism>
<keyword evidence="1" id="KW-0175">Coiled coil</keyword>
<feature type="compositionally biased region" description="Polar residues" evidence="2">
    <location>
        <begin position="533"/>
        <end position="546"/>
    </location>
</feature>
<feature type="compositionally biased region" description="Low complexity" evidence="2">
    <location>
        <begin position="1324"/>
        <end position="1338"/>
    </location>
</feature>
<feature type="compositionally biased region" description="Low complexity" evidence="2">
    <location>
        <begin position="729"/>
        <end position="788"/>
    </location>
</feature>
<feature type="compositionally biased region" description="Pro residues" evidence="2">
    <location>
        <begin position="840"/>
        <end position="854"/>
    </location>
</feature>
<feature type="compositionally biased region" description="Polar residues" evidence="2">
    <location>
        <begin position="1339"/>
        <end position="1358"/>
    </location>
</feature>
<accession>A0ABR3G918</accession>
<feature type="compositionally biased region" description="Basic and acidic residues" evidence="2">
    <location>
        <begin position="1441"/>
        <end position="1452"/>
    </location>
</feature>
<feature type="compositionally biased region" description="Low complexity" evidence="2">
    <location>
        <begin position="700"/>
        <end position="713"/>
    </location>
</feature>
<feature type="compositionally biased region" description="Polar residues" evidence="2">
    <location>
        <begin position="564"/>
        <end position="581"/>
    </location>
</feature>
<reference evidence="3 4" key="1">
    <citation type="submission" date="2024-02" db="EMBL/GenBank/DDBJ databases">
        <title>Discinaceae phylogenomics.</title>
        <authorList>
            <person name="Dirks A.C."/>
            <person name="James T.Y."/>
        </authorList>
    </citation>
    <scope>NUCLEOTIDE SEQUENCE [LARGE SCALE GENOMIC DNA]</scope>
    <source>
        <strain evidence="3 4">ACD0624</strain>
    </source>
</reference>
<feature type="compositionally biased region" description="Low complexity" evidence="2">
    <location>
        <begin position="66"/>
        <end position="91"/>
    </location>
</feature>
<proteinExistence type="predicted"/>
<feature type="region of interest" description="Disordered" evidence="2">
    <location>
        <begin position="1119"/>
        <end position="1375"/>
    </location>
</feature>
<evidence type="ECO:0000313" key="3">
    <source>
        <dbReference type="EMBL" id="KAL0632081.1"/>
    </source>
</evidence>